<accession>A0AAV4H0C8</accession>
<evidence type="ECO:0000259" key="3">
    <source>
        <dbReference type="Pfam" id="PF15917"/>
    </source>
</evidence>
<feature type="compositionally biased region" description="Polar residues" evidence="1">
    <location>
        <begin position="265"/>
        <end position="288"/>
    </location>
</feature>
<reference evidence="5 6" key="1">
    <citation type="journal article" date="2021" name="Elife">
        <title>Chloroplast acquisition without the gene transfer in kleptoplastic sea slugs, Plakobranchus ocellatus.</title>
        <authorList>
            <person name="Maeda T."/>
            <person name="Takahashi S."/>
            <person name="Yoshida T."/>
            <person name="Shimamura S."/>
            <person name="Takaki Y."/>
            <person name="Nagai Y."/>
            <person name="Toyoda A."/>
            <person name="Suzuki Y."/>
            <person name="Arimoto A."/>
            <person name="Ishii H."/>
            <person name="Satoh N."/>
            <person name="Nishiyama T."/>
            <person name="Hasebe M."/>
            <person name="Maruyama T."/>
            <person name="Minagawa J."/>
            <person name="Obokata J."/>
            <person name="Shigenobu S."/>
        </authorList>
    </citation>
    <scope>NUCLEOTIDE SEQUENCE [LARGE SCALE GENOMIC DNA]</scope>
</reference>
<feature type="transmembrane region" description="Helical" evidence="2">
    <location>
        <begin position="972"/>
        <end position="991"/>
    </location>
</feature>
<keyword evidence="2" id="KW-1133">Transmembrane helix</keyword>
<feature type="transmembrane region" description="Helical" evidence="2">
    <location>
        <begin position="795"/>
        <end position="813"/>
    </location>
</feature>
<feature type="transmembrane region" description="Helical" evidence="2">
    <location>
        <begin position="596"/>
        <end position="614"/>
    </location>
</feature>
<dbReference type="PANTHER" id="PTHR47049:SF2">
    <property type="entry name" value="PIEZO-TYPE MECHANOSENSITIVE ION CHANNEL HOMOLOG"/>
    <property type="match status" value="1"/>
</dbReference>
<feature type="transmembrane region" description="Helical" evidence="2">
    <location>
        <begin position="226"/>
        <end position="247"/>
    </location>
</feature>
<feature type="transmembrane region" description="Helical" evidence="2">
    <location>
        <begin position="392"/>
        <end position="411"/>
    </location>
</feature>
<proteinExistence type="predicted"/>
<feature type="region of interest" description="Disordered" evidence="1">
    <location>
        <begin position="315"/>
        <end position="358"/>
    </location>
</feature>
<feature type="transmembrane region" description="Helical" evidence="2">
    <location>
        <begin position="59"/>
        <end position="80"/>
    </location>
</feature>
<feature type="transmembrane region" description="Helical" evidence="2">
    <location>
        <begin position="162"/>
        <end position="181"/>
    </location>
</feature>
<comment type="caution">
    <text evidence="5">The sequence shown here is derived from an EMBL/GenBank/DDBJ whole genome shotgun (WGS) entry which is preliminary data.</text>
</comment>
<dbReference type="Pfam" id="PF15917">
    <property type="entry name" value="Piezo_TM25-28"/>
    <property type="match status" value="1"/>
</dbReference>
<dbReference type="Pfam" id="PF24871">
    <property type="entry name" value="Piezo_TM1-24"/>
    <property type="match status" value="1"/>
</dbReference>
<keyword evidence="2" id="KW-0812">Transmembrane</keyword>
<keyword evidence="6" id="KW-1185">Reference proteome</keyword>
<dbReference type="GO" id="GO:0008381">
    <property type="term" value="F:mechanosensitive monoatomic ion channel activity"/>
    <property type="evidence" value="ECO:0007669"/>
    <property type="project" value="InterPro"/>
</dbReference>
<feature type="transmembrane region" description="Helical" evidence="2">
    <location>
        <begin position="1145"/>
        <end position="1166"/>
    </location>
</feature>
<feature type="transmembrane region" description="Helical" evidence="2">
    <location>
        <begin position="651"/>
        <end position="668"/>
    </location>
</feature>
<name>A0AAV4H0C8_9GAST</name>
<organism evidence="5 6">
    <name type="scientific">Elysia marginata</name>
    <dbReference type="NCBI Taxonomy" id="1093978"/>
    <lineage>
        <taxon>Eukaryota</taxon>
        <taxon>Metazoa</taxon>
        <taxon>Spiralia</taxon>
        <taxon>Lophotrochozoa</taxon>
        <taxon>Mollusca</taxon>
        <taxon>Gastropoda</taxon>
        <taxon>Heterobranchia</taxon>
        <taxon>Euthyneura</taxon>
        <taxon>Panpulmonata</taxon>
        <taxon>Sacoglossa</taxon>
        <taxon>Placobranchoidea</taxon>
        <taxon>Plakobranchidae</taxon>
        <taxon>Elysia</taxon>
    </lineage>
</organism>
<dbReference type="Proteomes" id="UP000762676">
    <property type="component" value="Unassembled WGS sequence"/>
</dbReference>
<feature type="transmembrane region" description="Helical" evidence="2">
    <location>
        <begin position="1024"/>
        <end position="1046"/>
    </location>
</feature>
<evidence type="ECO:0000313" key="5">
    <source>
        <dbReference type="EMBL" id="GFR91617.1"/>
    </source>
</evidence>
<dbReference type="EMBL" id="BMAT01001742">
    <property type="protein sequence ID" value="GFR91617.1"/>
    <property type="molecule type" value="Genomic_DNA"/>
</dbReference>
<evidence type="ECO:0000256" key="1">
    <source>
        <dbReference type="SAM" id="MobiDB-lite"/>
    </source>
</evidence>
<sequence length="1352" mass="155541">MIPIGLLPVLGHIIFHVTLVSMATDDEPYGSMFGNCSSKERLVRQIGFQRLDHASKANILRLVAPDAIVLITAIVTLVMAQRVYRVERLVGASTSQAPLLGTRSLTPSKNLMRMLVDFTQNALLLAAGVIVPSIFGVVYFLVFLTVLTLWGCYKSMGRMFGFVRIILLCYTGSHIILLHLYQFQFFQDALDPQDLVARVLGLTGVVKTDCDDIDNILIHDNVRWSAFVNVGLLLALYWVLAFNLSIWRRRWRALRESEESISSYTSDRQVLGGQTQNETGSMVFSGSFNEDDEPGETERLMDNTEYKEYGARSAIEQKRSRSQGSTSSSQQIGSEVDPKRRSSKLENQTSVAGSVKDSSQDLAKRKPWMSVIVLIMRQSYVLSLIAMMAWSITYHCWLTFVLLLTACILWMMPNSRQACLRASPFVLIYAELLLLAGYIFNMNLKKELPTTAGSYELAEVGLKRFTDPCLHLGLQAFYTLFLVLTMRQYLSEVQNQRAEDDQGIRMQRRSKLTFLDKLIPKDFQKTTYDSKTMVFVGHFLWILLCKYWIVFCTVIMAVIALQQVFIYKIIYMFFFLIFIFTFQINFRLWRAINYGFWWLVIVYSMVVLIIVYTFQFEEFNKYWTSRIGISNKVLEDIGLIKYDTAGLFKNLLSPTCFLVIVILQLRYFHQPFLKLSDPDRFKNRTAANTTNNRSDDETNPNLITEDEEEQQREAVENKQSSSRKWRKWLKKVIIYSTQMWQRFTIFMWRVGEIHIFKLVVLIIMVAAIKDVSALTAIYVLLLAVLLPFTRLRTLLSHLAMLWTIIIILAKLIYQLRLVDTEIWQTECDVVRENGTTNQTENNAIWFGLEKVNEIGVSISHYLQMYLVVLVLICIESIVRYHQRQYYNDPTVERPMAGIIFIKIVRIDADTGVMSCIKFFANYFFYKFGLECCWVMTAITVSIRCDSIALIYITIMGILMVSSRRTVSRVWPIYKIFLAAILAVQFLVVLGFPKGACVNYPWLSNSHISTNLQYWLFLPDYNEGLHGHFLIADLLQLLLVCLQSFVFSIESDPDVMASYGGGDNRDIVEDVEANKPIPCEDFTINQKKTIDFLKFLLFEHMFWVTMAIIFITGVTRINIFSLIYVIAVFCFMWFGKEFFLKPLRSLLKMWNLLTGYCVFVLFCKTALQLVGCVYVEDLVDHGQCWLVQTFGVNCLLSRAEQPANVASQCPVEKDDSGMAWDVVCLVFLLLQRRIYSSHYFRHVVDTIQAQNGLVSKGAELINRILIREVNKQNELEKKVLVHIKEQMKALKKKQASLKKDFKEPEEHFQAIRAGDYYLFEEDVTSKFSAGKAPTSLDIGAEKGSPEAPNPLQV</sequence>
<feature type="transmembrane region" description="Helical" evidence="2">
    <location>
        <begin position="539"/>
        <end position="559"/>
    </location>
</feature>
<feature type="compositionally biased region" description="Polar residues" evidence="1">
    <location>
        <begin position="345"/>
        <end position="357"/>
    </location>
</feature>
<evidence type="ECO:0000256" key="2">
    <source>
        <dbReference type="SAM" id="Phobius"/>
    </source>
</evidence>
<feature type="transmembrane region" description="Helical" evidence="2">
    <location>
        <begin position="940"/>
        <end position="960"/>
    </location>
</feature>
<dbReference type="GO" id="GO:0016020">
    <property type="term" value="C:membrane"/>
    <property type="evidence" value="ECO:0007669"/>
    <property type="project" value="InterPro"/>
</dbReference>
<dbReference type="InterPro" id="IPR056769">
    <property type="entry name" value="Piezo_TM1-24"/>
</dbReference>
<feature type="transmembrane region" description="Helical" evidence="2">
    <location>
        <begin position="1116"/>
        <end position="1133"/>
    </location>
</feature>
<evidence type="ECO:0000259" key="4">
    <source>
        <dbReference type="Pfam" id="PF24871"/>
    </source>
</evidence>
<feature type="region of interest" description="Disordered" evidence="1">
    <location>
        <begin position="1333"/>
        <end position="1352"/>
    </location>
</feature>
<feature type="compositionally biased region" description="Low complexity" evidence="1">
    <location>
        <begin position="322"/>
        <end position="334"/>
    </location>
</feature>
<keyword evidence="2" id="KW-0472">Membrane</keyword>
<feature type="transmembrane region" description="Helical" evidence="2">
    <location>
        <begin position="746"/>
        <end position="765"/>
    </location>
</feature>
<dbReference type="PANTHER" id="PTHR47049">
    <property type="entry name" value="PIEZO-TYPE MECHANOSENSITIVE ION CHANNEL HOMOLOG"/>
    <property type="match status" value="1"/>
</dbReference>
<protein>
    <submittedName>
        <fullName evidence="5">Piezo-type mechanosensitive ion channel component</fullName>
    </submittedName>
</protein>
<feature type="region of interest" description="Disordered" evidence="1">
    <location>
        <begin position="265"/>
        <end position="302"/>
    </location>
</feature>
<dbReference type="InterPro" id="IPR027272">
    <property type="entry name" value="Piezo"/>
</dbReference>
<feature type="transmembrane region" description="Helical" evidence="2">
    <location>
        <begin position="565"/>
        <end position="584"/>
    </location>
</feature>
<evidence type="ECO:0000313" key="6">
    <source>
        <dbReference type="Proteomes" id="UP000762676"/>
    </source>
</evidence>
<feature type="region of interest" description="Disordered" evidence="1">
    <location>
        <begin position="684"/>
        <end position="718"/>
    </location>
</feature>
<feature type="domain" description="Piezo TM25-28" evidence="3">
    <location>
        <begin position="1072"/>
        <end position="1304"/>
    </location>
</feature>
<feature type="transmembrane region" description="Helical" evidence="2">
    <location>
        <begin position="771"/>
        <end position="788"/>
    </location>
</feature>
<feature type="transmembrane region" description="Helical" evidence="2">
    <location>
        <begin position="858"/>
        <end position="878"/>
    </location>
</feature>
<feature type="transmembrane region" description="Helical" evidence="2">
    <location>
        <begin position="418"/>
        <end position="440"/>
    </location>
</feature>
<gene>
    <name evidence="5" type="ORF">ElyMa_000847700</name>
</gene>
<dbReference type="InterPro" id="IPR031805">
    <property type="entry name" value="Piezo_TM25-28"/>
</dbReference>
<feature type="transmembrane region" description="Helical" evidence="2">
    <location>
        <begin position="122"/>
        <end position="150"/>
    </location>
</feature>
<feature type="domain" description="Piezo TM1-24" evidence="4">
    <location>
        <begin position="5"/>
        <end position="674"/>
    </location>
</feature>
<feature type="transmembrane region" description="Helical" evidence="2">
    <location>
        <begin position="1091"/>
        <end position="1110"/>
    </location>
</feature>